<accession>A0A392V904</accession>
<reference evidence="1 2" key="1">
    <citation type="journal article" date="2018" name="Front. Plant Sci.">
        <title>Red Clover (Trifolium pratense) and Zigzag Clover (T. medium) - A Picture of Genomic Similarities and Differences.</title>
        <authorList>
            <person name="Dluhosova J."/>
            <person name="Istvanek J."/>
            <person name="Nedelnik J."/>
            <person name="Repkova J."/>
        </authorList>
    </citation>
    <scope>NUCLEOTIDE SEQUENCE [LARGE SCALE GENOMIC DNA]</scope>
    <source>
        <strain evidence="2">cv. 10/8</strain>
        <tissue evidence="1">Leaf</tissue>
    </source>
</reference>
<comment type="caution">
    <text evidence="1">The sequence shown here is derived from an EMBL/GenBank/DDBJ whole genome shotgun (WGS) entry which is preliminary data.</text>
</comment>
<evidence type="ECO:0000313" key="2">
    <source>
        <dbReference type="Proteomes" id="UP000265520"/>
    </source>
</evidence>
<name>A0A392V904_9FABA</name>
<proteinExistence type="predicted"/>
<dbReference type="EMBL" id="LXQA011099326">
    <property type="protein sequence ID" value="MCI84786.1"/>
    <property type="molecule type" value="Genomic_DNA"/>
</dbReference>
<evidence type="ECO:0000313" key="1">
    <source>
        <dbReference type="EMBL" id="MCI84786.1"/>
    </source>
</evidence>
<dbReference type="AlphaFoldDB" id="A0A392V904"/>
<organism evidence="1 2">
    <name type="scientific">Trifolium medium</name>
    <dbReference type="NCBI Taxonomy" id="97028"/>
    <lineage>
        <taxon>Eukaryota</taxon>
        <taxon>Viridiplantae</taxon>
        <taxon>Streptophyta</taxon>
        <taxon>Embryophyta</taxon>
        <taxon>Tracheophyta</taxon>
        <taxon>Spermatophyta</taxon>
        <taxon>Magnoliopsida</taxon>
        <taxon>eudicotyledons</taxon>
        <taxon>Gunneridae</taxon>
        <taxon>Pentapetalae</taxon>
        <taxon>rosids</taxon>
        <taxon>fabids</taxon>
        <taxon>Fabales</taxon>
        <taxon>Fabaceae</taxon>
        <taxon>Papilionoideae</taxon>
        <taxon>50 kb inversion clade</taxon>
        <taxon>NPAAA clade</taxon>
        <taxon>Hologalegina</taxon>
        <taxon>IRL clade</taxon>
        <taxon>Trifolieae</taxon>
        <taxon>Trifolium</taxon>
    </lineage>
</organism>
<protein>
    <submittedName>
        <fullName evidence="1">Uncharacterized protein</fullName>
    </submittedName>
</protein>
<sequence>MRRCNKKQRRIDCAFDLRLNGGAPECDVEVQYGGSEAV</sequence>
<dbReference type="Proteomes" id="UP000265520">
    <property type="component" value="Unassembled WGS sequence"/>
</dbReference>
<keyword evidence="2" id="KW-1185">Reference proteome</keyword>